<gene>
    <name evidence="3" type="ORF">SPAPADRAFT_142902</name>
</gene>
<sequence length="408" mass="47325">MSTNTLSPTDHEAIALFEKAVEKESIGLMSDAVQFYRRAFKLNEQVDFLYRQHKLPHLIKSLQLEKGKNSGYRLDENKVKSINVDTLLHQFKQLDIDEHYDKCDNGPSPLVYLPNDIWIHILEYLVDDNVESWFKMSITCKKFAYLGFASSSIWRNLCYHVYPKQVYHDEDEQIVYQFKNDEVLALLPQYDNSWKKLLTCKPFVKFYGCYISIVNYYSEGGRKEFSSTNLWSNPVKIITYYRYLRFYPNGDVIKVLSILPPTQVVSHLSRMNSSIPVTAVDHPANPAAAAAAAATPVPAPAPTASSRQDKKNQHKIYKGKWSMSDNGRIHIVLDQGSVPYYAFHYIFQIDTLGHINKHGKLSWLDYYAIRKKMHELDDDDRIGELSQFSLRNEKAFKFSRVRSYTLDN</sequence>
<dbReference type="GO" id="GO:0005737">
    <property type="term" value="C:cytoplasm"/>
    <property type="evidence" value="ECO:0007669"/>
    <property type="project" value="TreeGrafter"/>
</dbReference>
<dbReference type="Gene3D" id="1.20.1280.50">
    <property type="match status" value="1"/>
</dbReference>
<accession>G3AT02</accession>
<dbReference type="Pfam" id="PF12937">
    <property type="entry name" value="F-box-like"/>
    <property type="match status" value="1"/>
</dbReference>
<dbReference type="GO" id="GO:0019005">
    <property type="term" value="C:SCF ubiquitin ligase complex"/>
    <property type="evidence" value="ECO:0007669"/>
    <property type="project" value="TreeGrafter"/>
</dbReference>
<dbReference type="FunCoup" id="G3AT02">
    <property type="interactions" value="134"/>
</dbReference>
<protein>
    <recommendedName>
        <fullName evidence="2">F-box domain-containing protein</fullName>
    </recommendedName>
</protein>
<reference evidence="3 4" key="1">
    <citation type="journal article" date="2011" name="Proc. Natl. Acad. Sci. U.S.A.">
        <title>Comparative genomics of xylose-fermenting fungi for enhanced biofuel production.</title>
        <authorList>
            <person name="Wohlbach D.J."/>
            <person name="Kuo A."/>
            <person name="Sato T.K."/>
            <person name="Potts K.M."/>
            <person name="Salamov A.A."/>
            <person name="LaButti K.M."/>
            <person name="Sun H."/>
            <person name="Clum A."/>
            <person name="Pangilinan J.L."/>
            <person name="Lindquist E.A."/>
            <person name="Lucas S."/>
            <person name="Lapidus A."/>
            <person name="Jin M."/>
            <person name="Gunawan C."/>
            <person name="Balan V."/>
            <person name="Dale B.E."/>
            <person name="Jeffries T.W."/>
            <person name="Zinkel R."/>
            <person name="Barry K.W."/>
            <person name="Grigoriev I.V."/>
            <person name="Gasch A.P."/>
        </authorList>
    </citation>
    <scope>NUCLEOTIDE SEQUENCE [LARGE SCALE GENOMIC DNA]</scope>
    <source>
        <strain evidence="4">NRRL Y-27907 / 11-Y1</strain>
    </source>
</reference>
<dbReference type="InterPro" id="IPR036047">
    <property type="entry name" value="F-box-like_dom_sf"/>
</dbReference>
<dbReference type="eggNOG" id="KOG2997">
    <property type="taxonomic scope" value="Eukaryota"/>
</dbReference>
<dbReference type="OMA" id="RWNRLDF"/>
<proteinExistence type="predicted"/>
<dbReference type="OrthoDB" id="2117972at2759"/>
<evidence type="ECO:0000313" key="4">
    <source>
        <dbReference type="Proteomes" id="UP000000709"/>
    </source>
</evidence>
<evidence type="ECO:0000313" key="3">
    <source>
        <dbReference type="EMBL" id="EGW30784.1"/>
    </source>
</evidence>
<dbReference type="STRING" id="619300.G3AT02"/>
<dbReference type="RefSeq" id="XP_007376817.1">
    <property type="nucleotide sequence ID" value="XM_007376755.1"/>
</dbReference>
<organism evidence="4">
    <name type="scientific">Spathaspora passalidarum (strain NRRL Y-27907 / 11-Y1)</name>
    <dbReference type="NCBI Taxonomy" id="619300"/>
    <lineage>
        <taxon>Eukaryota</taxon>
        <taxon>Fungi</taxon>
        <taxon>Dikarya</taxon>
        <taxon>Ascomycota</taxon>
        <taxon>Saccharomycotina</taxon>
        <taxon>Pichiomycetes</taxon>
        <taxon>Debaryomycetaceae</taxon>
        <taxon>Spathaspora</taxon>
    </lineage>
</organism>
<keyword evidence="1" id="KW-0833">Ubl conjugation pathway</keyword>
<dbReference type="AlphaFoldDB" id="G3AT02"/>
<dbReference type="PROSITE" id="PS50181">
    <property type="entry name" value="FBOX"/>
    <property type="match status" value="1"/>
</dbReference>
<dbReference type="InterPro" id="IPR001810">
    <property type="entry name" value="F-box_dom"/>
</dbReference>
<dbReference type="InParanoid" id="G3AT02"/>
<dbReference type="Proteomes" id="UP000000709">
    <property type="component" value="Unassembled WGS sequence"/>
</dbReference>
<feature type="domain" description="F-box" evidence="2">
    <location>
        <begin position="107"/>
        <end position="157"/>
    </location>
</feature>
<dbReference type="GeneID" id="18870500"/>
<dbReference type="PANTHER" id="PTHR12874">
    <property type="entry name" value="F-BOX ONLY PROTEIN 48-RELATED"/>
    <property type="match status" value="1"/>
</dbReference>
<dbReference type="InterPro" id="IPR045464">
    <property type="entry name" value="Hrt3/FBXO9_C"/>
</dbReference>
<evidence type="ECO:0000256" key="1">
    <source>
        <dbReference type="ARBA" id="ARBA00022786"/>
    </source>
</evidence>
<keyword evidence="4" id="KW-1185">Reference proteome</keyword>
<dbReference type="HOGENOM" id="CLU_017706_1_0_1"/>
<dbReference type="GO" id="GO:0031146">
    <property type="term" value="P:SCF-dependent proteasomal ubiquitin-dependent protein catabolic process"/>
    <property type="evidence" value="ECO:0007669"/>
    <property type="project" value="TreeGrafter"/>
</dbReference>
<dbReference type="KEGG" id="spaa:SPAPADRAFT_142902"/>
<evidence type="ECO:0000259" key="2">
    <source>
        <dbReference type="PROSITE" id="PS50181"/>
    </source>
</evidence>
<dbReference type="EMBL" id="GL996504">
    <property type="protein sequence ID" value="EGW30784.1"/>
    <property type="molecule type" value="Genomic_DNA"/>
</dbReference>
<dbReference type="PANTHER" id="PTHR12874:SF9">
    <property type="entry name" value="F-BOX ONLY PROTEIN 48"/>
    <property type="match status" value="1"/>
</dbReference>
<name>G3AT02_SPAPN</name>
<dbReference type="SUPFAM" id="SSF81383">
    <property type="entry name" value="F-box domain"/>
    <property type="match status" value="1"/>
</dbReference>
<dbReference type="Pfam" id="PF19270">
    <property type="entry name" value="FBO_C"/>
    <property type="match status" value="1"/>
</dbReference>